<keyword evidence="4 6" id="KW-0238">DNA-binding</keyword>
<evidence type="ECO:0000256" key="6">
    <source>
        <dbReference type="RuleBase" id="RU362124"/>
    </source>
</evidence>
<dbReference type="STRING" id="272632.MSC_0466"/>
<dbReference type="GO" id="GO:0016987">
    <property type="term" value="F:sigma factor activity"/>
    <property type="evidence" value="ECO:0007669"/>
    <property type="project" value="UniProtKB-KW"/>
</dbReference>
<feature type="domain" description="RNA polymerase sigma-70" evidence="9">
    <location>
        <begin position="476"/>
        <end position="502"/>
    </location>
</feature>
<dbReference type="InterPro" id="IPR007624">
    <property type="entry name" value="RNA_pol_sigma70_r3"/>
</dbReference>
<evidence type="ECO:0000256" key="3">
    <source>
        <dbReference type="ARBA" id="ARBA00023082"/>
    </source>
</evidence>
<dbReference type="PROSITE" id="PS00716">
    <property type="entry name" value="SIGMA70_2"/>
    <property type="match status" value="1"/>
</dbReference>
<gene>
    <name evidence="10" type="primary">rpoD</name>
    <name evidence="10" type="ordered locus">MSC_0466</name>
</gene>
<dbReference type="InterPro" id="IPR009042">
    <property type="entry name" value="RNA_pol_sigma70_r1_2"/>
</dbReference>
<dbReference type="PROSITE" id="PS00715">
    <property type="entry name" value="SIGMA70_1"/>
    <property type="match status" value="1"/>
</dbReference>
<dbReference type="GO" id="GO:0003677">
    <property type="term" value="F:DNA binding"/>
    <property type="evidence" value="ECO:0007669"/>
    <property type="project" value="UniProtKB-KW"/>
</dbReference>
<dbReference type="Gene3D" id="1.10.601.10">
    <property type="entry name" value="RNA Polymerase Primary Sigma Factor"/>
    <property type="match status" value="1"/>
</dbReference>
<keyword evidence="2 6" id="KW-0805">Transcription regulation</keyword>
<dbReference type="InterPro" id="IPR007630">
    <property type="entry name" value="RNA_pol_sigma70_r4"/>
</dbReference>
<keyword evidence="7" id="KW-0175">Coiled coil</keyword>
<comment type="similarity">
    <text evidence="1 6">Belongs to the sigma-70 factor family.</text>
</comment>
<feature type="domain" description="RNA polymerase sigma-70" evidence="8">
    <location>
        <begin position="251"/>
        <end position="264"/>
    </location>
</feature>
<dbReference type="FunFam" id="1.10.601.10:FF:000001">
    <property type="entry name" value="RNA polymerase sigma factor SigA"/>
    <property type="match status" value="1"/>
</dbReference>
<dbReference type="SUPFAM" id="SSF88946">
    <property type="entry name" value="Sigma2 domain of RNA polymerase sigma factors"/>
    <property type="match status" value="1"/>
</dbReference>
<evidence type="ECO:0000259" key="8">
    <source>
        <dbReference type="PROSITE" id="PS00715"/>
    </source>
</evidence>
<keyword evidence="11" id="KW-1185">Reference proteome</keyword>
<name>Q6MTE2_MYCMS</name>
<dbReference type="PANTHER" id="PTHR30603:SF60">
    <property type="entry name" value="RNA POLYMERASE SIGMA FACTOR RPOD"/>
    <property type="match status" value="1"/>
</dbReference>
<dbReference type="InterPro" id="IPR007627">
    <property type="entry name" value="RNA_pol_sigma70_r2"/>
</dbReference>
<dbReference type="GO" id="GO:0006352">
    <property type="term" value="P:DNA-templated transcription initiation"/>
    <property type="evidence" value="ECO:0007669"/>
    <property type="project" value="InterPro"/>
</dbReference>
<dbReference type="InterPro" id="IPR013325">
    <property type="entry name" value="RNA_pol_sigma_r2"/>
</dbReference>
<evidence type="ECO:0000259" key="9">
    <source>
        <dbReference type="PROSITE" id="PS00716"/>
    </source>
</evidence>
<keyword evidence="3 6" id="KW-0731">Sigma factor</keyword>
<dbReference type="Gene3D" id="1.10.10.10">
    <property type="entry name" value="Winged helix-like DNA-binding domain superfamily/Winged helix DNA-binding domain"/>
    <property type="match status" value="3"/>
</dbReference>
<evidence type="ECO:0000256" key="7">
    <source>
        <dbReference type="SAM" id="Coils"/>
    </source>
</evidence>
<reference evidence="10 11" key="1">
    <citation type="journal article" date="2004" name="Genome Res.">
        <title>The genome sequence of Mycoplasma mycoides subsp. mycoides SC type strain PG1T, the causative agent of contagious bovine pleuropneumonia (CBPP).</title>
        <authorList>
            <person name="Westberg J."/>
            <person name="Persson A."/>
            <person name="Holmberg A."/>
            <person name="Goesmann A."/>
            <person name="Lundeberg J."/>
            <person name="Johansson K.-E."/>
            <person name="Pettersson B."/>
            <person name="Uhlen M."/>
        </authorList>
    </citation>
    <scope>NUCLEOTIDE SEQUENCE [LARGE SCALE GENOMIC DNA]</scope>
    <source>
        <strain evidence="10 11">PG1</strain>
    </source>
</reference>
<dbReference type="Pfam" id="PF04539">
    <property type="entry name" value="Sigma70_r3"/>
    <property type="match status" value="1"/>
</dbReference>
<dbReference type="Pfam" id="PF00140">
    <property type="entry name" value="Sigma70_r1_2"/>
    <property type="match status" value="1"/>
</dbReference>
<evidence type="ECO:0000256" key="1">
    <source>
        <dbReference type="ARBA" id="ARBA00007788"/>
    </source>
</evidence>
<dbReference type="InterPro" id="IPR036388">
    <property type="entry name" value="WH-like_DNA-bd_sf"/>
</dbReference>
<proteinExistence type="inferred from homology"/>
<dbReference type="PRINTS" id="PR00046">
    <property type="entry name" value="SIGMA70FCT"/>
</dbReference>
<accession>Q6MTE2</accession>
<evidence type="ECO:0000256" key="2">
    <source>
        <dbReference type="ARBA" id="ARBA00023015"/>
    </source>
</evidence>
<feature type="coiled-coil region" evidence="7">
    <location>
        <begin position="91"/>
        <end position="118"/>
    </location>
</feature>
<dbReference type="InterPro" id="IPR000943">
    <property type="entry name" value="RNA_pol_sigma70"/>
</dbReference>
<dbReference type="InterPro" id="IPR050239">
    <property type="entry name" value="Sigma-70_RNA_pol_init_factors"/>
</dbReference>
<sequence length="522" mass="60482">MKWNWYSEKQKEKEVIMTKFNNKSELKKIASFNDFLDYTVSFANKNNNEISSEDVLEVFANIFPNASDNESEKILDVLQQKGIVFSDLVDDDIEQEELEEVEEEIEDLNLEELEELENLEYLDDLDFDLDSTSNNLDDYDENANDDLDEFKEAKSAAIKGRKSAKSSNHMKYRVGGISNETKIQDIIKTYFYKIGQAPILTKEQEIIYAKMAVSDDPEDVQEGRNKLIESNLKLVISVARKHLNRGLDFADLIEEGNIGLMKAVDKFEYEKGFKFSTYATWWIRQAITRAIADQARTIRIPVHMVETINKLARVERQLTQELGREPNADEIANRVGEGITGDKVIEIKKLSIEPVSLEKPFGDEDDTHFGDFVEDKDMVSPNEYTEKKILKEVMDKVFEDMPPREEKVIRMRYGIVPTRLRTLLRLTQECNDTNAKELKQAIEELDIHLDTPIEKVRKFNNQIINNNLAKYDSARTLEEVGKELNVTRERIRQIEAKTIRKLKQPSPNNKSGKTLKEFYKGY</sequence>
<dbReference type="EMBL" id="BX293980">
    <property type="protein sequence ID" value="CAE77094.1"/>
    <property type="molecule type" value="Genomic_DNA"/>
</dbReference>
<dbReference type="AlphaFoldDB" id="Q6MTE2"/>
<dbReference type="PANTHER" id="PTHR30603">
    <property type="entry name" value="RNA POLYMERASE SIGMA FACTOR RPO"/>
    <property type="match status" value="1"/>
</dbReference>
<dbReference type="PATRIC" id="fig|272632.4.peg.506"/>
<dbReference type="Proteomes" id="UP000001016">
    <property type="component" value="Chromosome"/>
</dbReference>
<comment type="function">
    <text evidence="6">Sigma factors are initiation factors that promote the attachment of RNA polymerase to specific initiation sites and are then released.</text>
</comment>
<dbReference type="eggNOG" id="COG0568">
    <property type="taxonomic scope" value="Bacteria"/>
</dbReference>
<organism evidence="10 11">
    <name type="scientific">Mycoplasma mycoides subsp. mycoides SC (strain CCUG 32753 / NCTC 10114 / PG1)</name>
    <dbReference type="NCBI Taxonomy" id="272632"/>
    <lineage>
        <taxon>Bacteria</taxon>
        <taxon>Bacillati</taxon>
        <taxon>Mycoplasmatota</taxon>
        <taxon>Mollicutes</taxon>
        <taxon>Mycoplasmataceae</taxon>
        <taxon>Mycoplasma</taxon>
    </lineage>
</organism>
<keyword evidence="5 6" id="KW-0804">Transcription</keyword>
<evidence type="ECO:0000256" key="4">
    <source>
        <dbReference type="ARBA" id="ARBA00023125"/>
    </source>
</evidence>
<evidence type="ECO:0000313" key="11">
    <source>
        <dbReference type="Proteomes" id="UP000001016"/>
    </source>
</evidence>
<dbReference type="KEGG" id="mmy:MSC_0466"/>
<evidence type="ECO:0000313" key="10">
    <source>
        <dbReference type="EMBL" id="CAE77094.1"/>
    </source>
</evidence>
<dbReference type="InterPro" id="IPR014284">
    <property type="entry name" value="RNA_pol_sigma-70_dom"/>
</dbReference>
<dbReference type="Pfam" id="PF04542">
    <property type="entry name" value="Sigma70_r2"/>
    <property type="match status" value="1"/>
</dbReference>
<dbReference type="NCBIfam" id="TIGR02937">
    <property type="entry name" value="sigma70-ECF"/>
    <property type="match status" value="1"/>
</dbReference>
<dbReference type="HOGENOM" id="CLU_014793_3_1_14"/>
<dbReference type="Pfam" id="PF04545">
    <property type="entry name" value="Sigma70_r4"/>
    <property type="match status" value="1"/>
</dbReference>
<dbReference type="InterPro" id="IPR013324">
    <property type="entry name" value="RNA_pol_sigma_r3/r4-like"/>
</dbReference>
<evidence type="ECO:0000256" key="5">
    <source>
        <dbReference type="ARBA" id="ARBA00023163"/>
    </source>
</evidence>
<protein>
    <recommendedName>
        <fullName evidence="6">RNA polymerase sigma factor</fullName>
    </recommendedName>
</protein>
<dbReference type="SUPFAM" id="SSF88659">
    <property type="entry name" value="Sigma3 and sigma4 domains of RNA polymerase sigma factors"/>
    <property type="match status" value="3"/>
</dbReference>